<dbReference type="AlphaFoldDB" id="A0A8H4P3P1"/>
<dbReference type="Pfam" id="PF24809">
    <property type="entry name" value="DUF7708"/>
    <property type="match status" value="1"/>
</dbReference>
<dbReference type="Proteomes" id="UP000605986">
    <property type="component" value="Unassembled WGS sequence"/>
</dbReference>
<dbReference type="OrthoDB" id="21416at2759"/>
<dbReference type="EMBL" id="JAADJG010000114">
    <property type="protein sequence ID" value="KAF4454891.1"/>
    <property type="molecule type" value="Genomic_DNA"/>
</dbReference>
<accession>A0A8H4P3P1</accession>
<protein>
    <submittedName>
        <fullName evidence="2">Zinc finger protein</fullName>
    </submittedName>
</protein>
<reference evidence="2" key="1">
    <citation type="submission" date="2020-01" db="EMBL/GenBank/DDBJ databases">
        <title>Identification and distribution of gene clusters putatively required for synthesis of sphingolipid metabolism inhibitors in phylogenetically diverse species of the filamentous fungus Fusarium.</title>
        <authorList>
            <person name="Kim H.-S."/>
            <person name="Busman M."/>
            <person name="Brown D.W."/>
            <person name="Divon H."/>
            <person name="Uhlig S."/>
            <person name="Proctor R.H."/>
        </authorList>
    </citation>
    <scope>NUCLEOTIDE SEQUENCE</scope>
    <source>
        <strain evidence="2">NRRL 53441</strain>
    </source>
</reference>
<gene>
    <name evidence="2" type="ORF">F53441_2684</name>
</gene>
<keyword evidence="3" id="KW-1185">Reference proteome</keyword>
<evidence type="ECO:0000313" key="3">
    <source>
        <dbReference type="Proteomes" id="UP000605986"/>
    </source>
</evidence>
<proteinExistence type="predicted"/>
<sequence>MGFSQGNILPSVPWQVSAAIIAVKLSADVHPTFQLIPLVLDFLVIKATIFYLIIMPGPNPDSFKRALDKFKASIDPSLHKGFSVCSLQDVYSEIKGIQTTQAKKDEMPGMQRLQAFVEAMTQLGSVIEVFLNVHEIVCFVWGPIKFLLTVANQHFKSLDKLLDAYSRIGDAIPGLLQYKTVFENNDSLSTVLEDYYSDVLNFHLEALRVFARPKWRALFNSAWTTFEANFAPILQSLNRRRELLESLKGTASLYEIQRARDDIKTVHDEQIRQARILESQRNRLIMGEIKIKLQSPEYQLDQEQLSESNDANESGEWMFTCPEFQCWYDSSLSVRMRHYRVNFSMSFQPSREKF</sequence>
<organism evidence="2 3">
    <name type="scientific">Fusarium austroafricanum</name>
    <dbReference type="NCBI Taxonomy" id="2364996"/>
    <lineage>
        <taxon>Eukaryota</taxon>
        <taxon>Fungi</taxon>
        <taxon>Dikarya</taxon>
        <taxon>Ascomycota</taxon>
        <taxon>Pezizomycotina</taxon>
        <taxon>Sordariomycetes</taxon>
        <taxon>Hypocreomycetidae</taxon>
        <taxon>Hypocreales</taxon>
        <taxon>Nectriaceae</taxon>
        <taxon>Fusarium</taxon>
        <taxon>Fusarium concolor species complex</taxon>
    </lineage>
</organism>
<evidence type="ECO:0000259" key="1">
    <source>
        <dbReference type="Pfam" id="PF24809"/>
    </source>
</evidence>
<feature type="domain" description="DUF7708" evidence="1">
    <location>
        <begin position="112"/>
        <end position="254"/>
    </location>
</feature>
<name>A0A8H4P3P1_9HYPO</name>
<dbReference type="InterPro" id="IPR056125">
    <property type="entry name" value="DUF7708"/>
</dbReference>
<comment type="caution">
    <text evidence="2">The sequence shown here is derived from an EMBL/GenBank/DDBJ whole genome shotgun (WGS) entry which is preliminary data.</text>
</comment>
<evidence type="ECO:0000313" key="2">
    <source>
        <dbReference type="EMBL" id="KAF4454891.1"/>
    </source>
</evidence>